<proteinExistence type="predicted"/>
<protein>
    <submittedName>
        <fullName evidence="2">Uncharacterized protein</fullName>
    </submittedName>
</protein>
<evidence type="ECO:0000256" key="1">
    <source>
        <dbReference type="SAM" id="MobiDB-lite"/>
    </source>
</evidence>
<feature type="region of interest" description="Disordered" evidence="1">
    <location>
        <begin position="1"/>
        <end position="36"/>
    </location>
</feature>
<evidence type="ECO:0000313" key="2">
    <source>
        <dbReference type="EMBL" id="CAB5218072.1"/>
    </source>
</evidence>
<accession>A0A6J7WN06</accession>
<feature type="compositionally biased region" description="Polar residues" evidence="1">
    <location>
        <begin position="21"/>
        <end position="36"/>
    </location>
</feature>
<dbReference type="EMBL" id="LR798252">
    <property type="protein sequence ID" value="CAB5218072.1"/>
    <property type="molecule type" value="Genomic_DNA"/>
</dbReference>
<gene>
    <name evidence="2" type="ORF">UFOVP209_49</name>
</gene>
<organism evidence="2">
    <name type="scientific">uncultured Caudovirales phage</name>
    <dbReference type="NCBI Taxonomy" id="2100421"/>
    <lineage>
        <taxon>Viruses</taxon>
        <taxon>Duplodnaviria</taxon>
        <taxon>Heunggongvirae</taxon>
        <taxon>Uroviricota</taxon>
        <taxon>Caudoviricetes</taxon>
        <taxon>Peduoviridae</taxon>
        <taxon>Maltschvirus</taxon>
        <taxon>Maltschvirus maltsch</taxon>
    </lineage>
</organism>
<name>A0A6J7WN06_9CAUD</name>
<reference evidence="2" key="1">
    <citation type="submission" date="2020-05" db="EMBL/GenBank/DDBJ databases">
        <authorList>
            <person name="Chiriac C."/>
            <person name="Salcher M."/>
            <person name="Ghai R."/>
            <person name="Kavagutti S V."/>
        </authorList>
    </citation>
    <scope>NUCLEOTIDE SEQUENCE</scope>
</reference>
<sequence>MSNQTSLFDPIVEIPDARASDPTTSHNAARSVQVRKNSQKHELLAVFARPEHRFTGLTSWEAGELSGLAARPGCCYWKRVSELAADGYLEAIGTRLAPTNEEQRVYRITNLGRSVL</sequence>